<proteinExistence type="predicted"/>
<evidence type="ECO:0000313" key="1">
    <source>
        <dbReference type="EMBL" id="EPZ34246.1"/>
    </source>
</evidence>
<gene>
    <name evidence="1" type="ORF">O9G_001859</name>
</gene>
<evidence type="ECO:0000313" key="2">
    <source>
        <dbReference type="Proteomes" id="UP000030755"/>
    </source>
</evidence>
<protein>
    <submittedName>
        <fullName evidence="1">Uncharacterized protein</fullName>
    </submittedName>
</protein>
<dbReference type="HOGENOM" id="CLU_2016509_0_0_1"/>
<name>A0A075AV98_ROZAC</name>
<dbReference type="EMBL" id="KE560971">
    <property type="protein sequence ID" value="EPZ34246.1"/>
    <property type="molecule type" value="Genomic_DNA"/>
</dbReference>
<sequence length="123" mass="13348">MVWCSLFLYAAVYDGSTTVDHLQEAFADVYGATVIVYAKKFAAYYDKTAGWFLFSIAAQRLNKASGGISSKALTITYAFYVAAFTHALSIIENVFGKNSKVASAVSSRAPSPARNDTPVQKKQ</sequence>
<keyword evidence="2" id="KW-1185">Reference proteome</keyword>
<organism evidence="1 2">
    <name type="scientific">Rozella allomycis (strain CSF55)</name>
    <dbReference type="NCBI Taxonomy" id="988480"/>
    <lineage>
        <taxon>Eukaryota</taxon>
        <taxon>Fungi</taxon>
        <taxon>Fungi incertae sedis</taxon>
        <taxon>Cryptomycota</taxon>
        <taxon>Cryptomycota incertae sedis</taxon>
        <taxon>Rozella</taxon>
    </lineage>
</organism>
<accession>A0A075AV98</accession>
<dbReference type="Proteomes" id="UP000030755">
    <property type="component" value="Unassembled WGS sequence"/>
</dbReference>
<reference evidence="1 2" key="1">
    <citation type="journal article" date="2013" name="Curr. Biol.">
        <title>Shared signatures of parasitism and phylogenomics unite Cryptomycota and microsporidia.</title>
        <authorList>
            <person name="James T.Y."/>
            <person name="Pelin A."/>
            <person name="Bonen L."/>
            <person name="Ahrendt S."/>
            <person name="Sain D."/>
            <person name="Corradi N."/>
            <person name="Stajich J.E."/>
        </authorList>
    </citation>
    <scope>NUCLEOTIDE SEQUENCE [LARGE SCALE GENOMIC DNA]</scope>
    <source>
        <strain evidence="1 2">CSF55</strain>
    </source>
</reference>
<dbReference type="AlphaFoldDB" id="A0A075AV98"/>